<feature type="transmembrane region" description="Helical" evidence="6">
    <location>
        <begin position="306"/>
        <end position="331"/>
    </location>
</feature>
<feature type="transmembrane region" description="Helical" evidence="6">
    <location>
        <begin position="261"/>
        <end position="285"/>
    </location>
</feature>
<proteinExistence type="predicted"/>
<protein>
    <submittedName>
        <fullName evidence="8">ABC-type transport system, involved in lipoprotein release, permease component</fullName>
    </submittedName>
</protein>
<keyword evidence="3 6" id="KW-0812">Transmembrane</keyword>
<dbReference type="Pfam" id="PF02687">
    <property type="entry name" value="FtsX"/>
    <property type="match status" value="1"/>
</dbReference>
<evidence type="ECO:0000256" key="6">
    <source>
        <dbReference type="SAM" id="Phobius"/>
    </source>
</evidence>
<evidence type="ECO:0000259" key="7">
    <source>
        <dbReference type="Pfam" id="PF02687"/>
    </source>
</evidence>
<keyword evidence="8" id="KW-0449">Lipoprotein</keyword>
<dbReference type="EMBL" id="CP003065">
    <property type="protein sequence ID" value="AEV69700.1"/>
    <property type="molecule type" value="Genomic_DNA"/>
</dbReference>
<dbReference type="Proteomes" id="UP000005435">
    <property type="component" value="Chromosome"/>
</dbReference>
<gene>
    <name evidence="8" type="ordered locus">Clocl_3178</name>
</gene>
<dbReference type="KEGG" id="ccl:Clocl_3178"/>
<reference evidence="8 9" key="2">
    <citation type="journal article" date="2012" name="Stand. Genomic Sci.">
        <title>Complete Genome Sequence of Clostridium clariflavum DSM 19732.</title>
        <authorList>
            <person name="Izquierdo J.A."/>
            <person name="Goodwin L."/>
            <person name="Davenport K.W."/>
            <person name="Teshima H."/>
            <person name="Bruce D."/>
            <person name="Detter C."/>
            <person name="Tapia R."/>
            <person name="Han S."/>
            <person name="Land M."/>
            <person name="Hauser L."/>
            <person name="Jeffries C.D."/>
            <person name="Han J."/>
            <person name="Pitluck S."/>
            <person name="Nolan M."/>
            <person name="Chen A."/>
            <person name="Huntemann M."/>
            <person name="Mavromatis K."/>
            <person name="Mikhailova N."/>
            <person name="Liolios K."/>
            <person name="Woyke T."/>
            <person name="Lynd L.R."/>
        </authorList>
    </citation>
    <scope>NUCLEOTIDE SEQUENCE [LARGE SCALE GENOMIC DNA]</scope>
    <source>
        <strain evidence="9">DSM 19732 / NBRC 101661 / EBR45</strain>
    </source>
</reference>
<comment type="subcellular location">
    <subcellularLocation>
        <location evidence="1">Cell membrane</location>
        <topology evidence="1">Multi-pass membrane protein</topology>
    </subcellularLocation>
</comment>
<dbReference type="eggNOG" id="ENOG502ZQTT">
    <property type="taxonomic scope" value="Bacteria"/>
</dbReference>
<dbReference type="HOGENOM" id="CLU_699978_0_0_9"/>
<name>G8LVR4_ACECE</name>
<feature type="domain" description="ABC3 transporter permease C-terminal" evidence="7">
    <location>
        <begin position="265"/>
        <end position="378"/>
    </location>
</feature>
<keyword evidence="5 6" id="KW-0472">Membrane</keyword>
<feature type="transmembrane region" description="Helical" evidence="6">
    <location>
        <begin position="21"/>
        <end position="45"/>
    </location>
</feature>
<reference evidence="9" key="1">
    <citation type="submission" date="2011-12" db="EMBL/GenBank/DDBJ databases">
        <title>Complete sequence of Clostridium clariflavum DSM 19732.</title>
        <authorList>
            <consortium name="US DOE Joint Genome Institute"/>
            <person name="Lucas S."/>
            <person name="Han J."/>
            <person name="Lapidus A."/>
            <person name="Cheng J.-F."/>
            <person name="Goodwin L."/>
            <person name="Pitluck S."/>
            <person name="Peters L."/>
            <person name="Teshima H."/>
            <person name="Detter J.C."/>
            <person name="Han C."/>
            <person name="Tapia R."/>
            <person name="Land M."/>
            <person name="Hauser L."/>
            <person name="Kyrpides N."/>
            <person name="Ivanova N."/>
            <person name="Pagani I."/>
            <person name="Kitzmiller T."/>
            <person name="Lynd L."/>
            <person name="Izquierdo J."/>
            <person name="Woyke T."/>
        </authorList>
    </citation>
    <scope>NUCLEOTIDE SEQUENCE [LARGE SCALE GENOMIC DNA]</scope>
    <source>
        <strain evidence="9">DSM 19732 / NBRC 101661 / EBR45</strain>
    </source>
</reference>
<keyword evidence="2" id="KW-1003">Cell membrane</keyword>
<evidence type="ECO:0000256" key="5">
    <source>
        <dbReference type="ARBA" id="ARBA00023136"/>
    </source>
</evidence>
<dbReference type="InterPro" id="IPR003838">
    <property type="entry name" value="ABC3_permease_C"/>
</dbReference>
<accession>G8LVR4</accession>
<evidence type="ECO:0000256" key="4">
    <source>
        <dbReference type="ARBA" id="ARBA00022989"/>
    </source>
</evidence>
<keyword evidence="9" id="KW-1185">Reference proteome</keyword>
<dbReference type="RefSeq" id="WP_014256237.1">
    <property type="nucleotide sequence ID" value="NC_016627.1"/>
</dbReference>
<feature type="transmembrane region" description="Helical" evidence="6">
    <location>
        <begin position="351"/>
        <end position="373"/>
    </location>
</feature>
<evidence type="ECO:0000256" key="1">
    <source>
        <dbReference type="ARBA" id="ARBA00004651"/>
    </source>
</evidence>
<sequence length="392" mass="44825" precursor="true">MKIKNYFILAVQEIRANFLLFVFYMTIFILLLSVSITFLDSALFLTDKIASTMQKIGTDNIIISIEKTSDLEQIAKVIPMRLYECKVKGYEFDPTRLGLSQNETTRDSSSFTTFSGGVLLKDYQPNNQVALFISNNILSGEFAPNSQNTEDALPIWISSSMAKAFGIDSGNKLHFIVSEHKNSVPIYVQGLFTSNTAFSDYYISEEIYNIFNFNNADSKLQITVSPLRFRDIYSLINMLRKLDIPCLYSEQTIRSTQMMYVAFYISTIILLTALSGILFHLLILYYNRRTTFFAMCQAIGMSHGDVLMILFCISEVILLVTTIFSSALSYFVQYKIEAYINKVFLFQNVQVRFPFISLILIIFLLQLCILFAIKKVSKTIKGININELLRCE</sequence>
<organism evidence="8 9">
    <name type="scientific">Acetivibrio clariflavus (strain DSM 19732 / NBRC 101661 / EBR45)</name>
    <name type="common">Clostridium clariflavum</name>
    <dbReference type="NCBI Taxonomy" id="720554"/>
    <lineage>
        <taxon>Bacteria</taxon>
        <taxon>Bacillati</taxon>
        <taxon>Bacillota</taxon>
        <taxon>Clostridia</taxon>
        <taxon>Eubacteriales</taxon>
        <taxon>Oscillospiraceae</taxon>
        <taxon>Acetivibrio</taxon>
    </lineage>
</organism>
<dbReference type="AlphaFoldDB" id="G8LVR4"/>
<evidence type="ECO:0000313" key="8">
    <source>
        <dbReference type="EMBL" id="AEV69700.1"/>
    </source>
</evidence>
<evidence type="ECO:0000313" key="9">
    <source>
        <dbReference type="Proteomes" id="UP000005435"/>
    </source>
</evidence>
<evidence type="ECO:0000256" key="3">
    <source>
        <dbReference type="ARBA" id="ARBA00022692"/>
    </source>
</evidence>
<evidence type="ECO:0000256" key="2">
    <source>
        <dbReference type="ARBA" id="ARBA00022475"/>
    </source>
</evidence>
<dbReference type="STRING" id="720554.Clocl_3178"/>
<keyword evidence="4 6" id="KW-1133">Transmembrane helix</keyword>